<gene>
    <name evidence="1" type="ORF">LY90DRAFT_512247</name>
</gene>
<organism evidence="1 2">
    <name type="scientific">Neocallimastix californiae</name>
    <dbReference type="NCBI Taxonomy" id="1754190"/>
    <lineage>
        <taxon>Eukaryota</taxon>
        <taxon>Fungi</taxon>
        <taxon>Fungi incertae sedis</taxon>
        <taxon>Chytridiomycota</taxon>
        <taxon>Chytridiomycota incertae sedis</taxon>
        <taxon>Neocallimastigomycetes</taxon>
        <taxon>Neocallimastigales</taxon>
        <taxon>Neocallimastigaceae</taxon>
        <taxon>Neocallimastix</taxon>
    </lineage>
</organism>
<reference evidence="1 2" key="1">
    <citation type="submission" date="2016-08" db="EMBL/GenBank/DDBJ databases">
        <title>A Parts List for Fungal Cellulosomes Revealed by Comparative Genomics.</title>
        <authorList>
            <consortium name="DOE Joint Genome Institute"/>
            <person name="Haitjema C.H."/>
            <person name="Gilmore S.P."/>
            <person name="Henske J.K."/>
            <person name="Solomon K.V."/>
            <person name="De Groot R."/>
            <person name="Kuo A."/>
            <person name="Mondo S.J."/>
            <person name="Salamov A.A."/>
            <person name="Labutti K."/>
            <person name="Zhao Z."/>
            <person name="Chiniquy J."/>
            <person name="Barry K."/>
            <person name="Brewer H.M."/>
            <person name="Purvine S.O."/>
            <person name="Wright A.T."/>
            <person name="Boxma B."/>
            <person name="Van Alen T."/>
            <person name="Hackstein J.H."/>
            <person name="Baker S.E."/>
            <person name="Grigoriev I.V."/>
            <person name="O'Malley M.A."/>
        </authorList>
    </citation>
    <scope>NUCLEOTIDE SEQUENCE [LARGE SCALE GENOMIC DNA]</scope>
    <source>
        <strain evidence="1 2">G1</strain>
    </source>
</reference>
<name>A0A1Y2BBY5_9FUNG</name>
<accession>A0A1Y2BBY5</accession>
<dbReference type="EMBL" id="MCOG01000164">
    <property type="protein sequence ID" value="ORY32343.1"/>
    <property type="molecule type" value="Genomic_DNA"/>
</dbReference>
<protein>
    <submittedName>
        <fullName evidence="1">Uncharacterized protein</fullName>
    </submittedName>
</protein>
<proteinExistence type="predicted"/>
<dbReference type="Proteomes" id="UP000193920">
    <property type="component" value="Unassembled WGS sequence"/>
</dbReference>
<keyword evidence="2" id="KW-1185">Reference proteome</keyword>
<dbReference type="OrthoDB" id="10396441at2759"/>
<evidence type="ECO:0000313" key="1">
    <source>
        <dbReference type="EMBL" id="ORY32343.1"/>
    </source>
</evidence>
<dbReference type="AlphaFoldDB" id="A0A1Y2BBY5"/>
<sequence length="280" mass="32282">MDMQDKTPINISKSNEIHIKVNEHELTNEKVVKEKQGKPVQKEIAINEINKYSFQDISMNCNINNMNNQESSNKEKEPSLQKVVRVNLNDLYNNPSTVMCDQRINNIRVPKSLEDWIENHSKKALEEPIVSPEKPPSYIPILETTEDLDEVITPKRSVSCRARNHTTVRQIKVMNPSQNINTNQTSNNINTSNNAKKHHINKQTQIIHLADHEYQKAQSNLGENENTRKSQKNIPKYQMCSFKQCEFIAIDRCEKCYASFIMAHLCTSLLNASVTPFETF</sequence>
<comment type="caution">
    <text evidence="1">The sequence shown here is derived from an EMBL/GenBank/DDBJ whole genome shotgun (WGS) entry which is preliminary data.</text>
</comment>
<evidence type="ECO:0000313" key="2">
    <source>
        <dbReference type="Proteomes" id="UP000193920"/>
    </source>
</evidence>